<evidence type="ECO:0000256" key="5">
    <source>
        <dbReference type="ARBA" id="ARBA00023136"/>
    </source>
</evidence>
<evidence type="ECO:0000313" key="8">
    <source>
        <dbReference type="EMBL" id="MCC3145408.1"/>
    </source>
</evidence>
<dbReference type="EMBL" id="JAJFAT010000011">
    <property type="protein sequence ID" value="MCC3145408.1"/>
    <property type="molecule type" value="Genomic_DNA"/>
</dbReference>
<accession>A0AAW4X0T5</accession>
<dbReference type="SMART" id="SM00849">
    <property type="entry name" value="Lactamase_B"/>
    <property type="match status" value="1"/>
</dbReference>
<feature type="domain" description="Metallo-beta-lactamase" evidence="7">
    <location>
        <begin position="530"/>
        <end position="731"/>
    </location>
</feature>
<name>A0AAW4X0T5_9FIRM</name>
<dbReference type="InterPro" id="IPR004477">
    <property type="entry name" value="ComEC_N"/>
</dbReference>
<feature type="transmembrane region" description="Helical" evidence="6">
    <location>
        <begin position="32"/>
        <end position="51"/>
    </location>
</feature>
<dbReference type="InterPro" id="IPR001279">
    <property type="entry name" value="Metallo-B-lactamas"/>
</dbReference>
<dbReference type="Gene3D" id="3.60.15.10">
    <property type="entry name" value="Ribonuclease Z/Hydroxyacylglutathione hydrolase-like"/>
    <property type="match status" value="1"/>
</dbReference>
<dbReference type="RefSeq" id="WP_229346111.1">
    <property type="nucleotide sequence ID" value="NZ_JAJFAT010000011.1"/>
</dbReference>
<dbReference type="InterPro" id="IPR052159">
    <property type="entry name" value="Competence_DNA_uptake"/>
</dbReference>
<reference evidence="8 9" key="1">
    <citation type="submission" date="2021-10" db="EMBL/GenBank/DDBJ databases">
        <authorList>
            <person name="Grouzdev D.S."/>
            <person name="Pantiukh K.S."/>
            <person name="Krutkina M.S."/>
        </authorList>
    </citation>
    <scope>NUCLEOTIDE SEQUENCE [LARGE SCALE GENOMIC DNA]</scope>
    <source>
        <strain evidence="8 9">Z-7514</strain>
    </source>
</reference>
<evidence type="ECO:0000256" key="1">
    <source>
        <dbReference type="ARBA" id="ARBA00004651"/>
    </source>
</evidence>
<gene>
    <name evidence="8" type="ORF">LJ207_08745</name>
</gene>
<evidence type="ECO:0000256" key="2">
    <source>
        <dbReference type="ARBA" id="ARBA00022475"/>
    </source>
</evidence>
<dbReference type="InterPro" id="IPR025405">
    <property type="entry name" value="DUF4131"/>
</dbReference>
<feature type="transmembrane region" description="Helical" evidence="6">
    <location>
        <begin position="396"/>
        <end position="421"/>
    </location>
</feature>
<feature type="transmembrane region" description="Helical" evidence="6">
    <location>
        <begin position="7"/>
        <end position="26"/>
    </location>
</feature>
<sequence>MKLNNKAFIYIASAMVLGVILARTFFEIEYFFFLKLLLFLQFMLFLYYFIYEFNLSKKKLIILLVLLFFFLGSGLYSYQEYKYYSSYSILNYLTEDYINIRGRIIIDPADLEGDYLYIKADYINGEKVKYGKIITAKENFYHYDNNSVISAEFRVSLPEVQKNPGGFCYRRFLKRDGIYLQSWSVKNINYHYRKFSYKNYLITAKSRLLSTIDNLLSRENAAFIKAILLGERSAITYQKEELLQAAGASHLLAISGLHIAIIILIFSYFAFNIFAKRKNALLFITIFNLIYIVLVGARASIIRASIFALLYLWAEAFNREPDFINIISFSLIINLLINPYLLFTVGLQLSYLLVLTLYYLTPLLAEYVNKVFAVSIAAQLASIPLIAYYFGQYAYIALITNLWVIPAISFLLPLILVIVILSTFIAQLAYLFGPALDLSLNIFFRALEFMTHIQGRMITISQPNLILIFLYYIILFSLPYVFKKRIVELNEKKFSCFRKVILLSFLIIFLLLFSTFHSGLLEVHFIAVGQGDGIYIQFPDGQNMLVDTGPPGYQGRNVEYSILPFLNYKGVAKIDYLLISHFHDDHTGGVPALLEKKRVKNILIARAAERDQYKDFIIDYTENNQAINLFYLSENNFLNIADCRLDFLNPPQDIIYRDENKNSLVFLLEYGSRSFIFTGDLYSCGEERIIKEHQPGKIDVLKVGHHGSNTSSSPFFLDAIQADLAVIPVGRNNFNHPAEEVLKNLEQRKIKYFRTDQAGAVVVKTDGNTLKISSFLN</sequence>
<organism evidence="8 9">
    <name type="scientific">Halanaerobium polyolivorans</name>
    <dbReference type="NCBI Taxonomy" id="2886943"/>
    <lineage>
        <taxon>Bacteria</taxon>
        <taxon>Bacillati</taxon>
        <taxon>Bacillota</taxon>
        <taxon>Clostridia</taxon>
        <taxon>Halanaerobiales</taxon>
        <taxon>Halanaerobiaceae</taxon>
        <taxon>Halanaerobium</taxon>
    </lineage>
</organism>
<feature type="transmembrane region" description="Helical" evidence="6">
    <location>
        <begin position="502"/>
        <end position="521"/>
    </location>
</feature>
<dbReference type="InterPro" id="IPR035681">
    <property type="entry name" value="ComA-like_MBL"/>
</dbReference>
<keyword evidence="5 6" id="KW-0472">Membrane</keyword>
<dbReference type="PANTHER" id="PTHR30619:SF1">
    <property type="entry name" value="RECOMBINATION PROTEIN 2"/>
    <property type="match status" value="1"/>
</dbReference>
<protein>
    <submittedName>
        <fullName evidence="8">DNA internalization-related competence protein ComEC/Rec2</fullName>
    </submittedName>
</protein>
<keyword evidence="4 6" id="KW-1133">Transmembrane helix</keyword>
<dbReference type="GO" id="GO:0030420">
    <property type="term" value="P:establishment of competence for transformation"/>
    <property type="evidence" value="ECO:0007669"/>
    <property type="project" value="InterPro"/>
</dbReference>
<keyword evidence="2" id="KW-1003">Cell membrane</keyword>
<evidence type="ECO:0000256" key="6">
    <source>
        <dbReference type="SAM" id="Phobius"/>
    </source>
</evidence>
<feature type="transmembrane region" description="Helical" evidence="6">
    <location>
        <begin position="281"/>
        <end position="314"/>
    </location>
</feature>
<evidence type="ECO:0000256" key="3">
    <source>
        <dbReference type="ARBA" id="ARBA00022692"/>
    </source>
</evidence>
<dbReference type="InterPro" id="IPR004797">
    <property type="entry name" value="Competence_ComEC/Rec2"/>
</dbReference>
<evidence type="ECO:0000256" key="4">
    <source>
        <dbReference type="ARBA" id="ARBA00022989"/>
    </source>
</evidence>
<dbReference type="Pfam" id="PF03772">
    <property type="entry name" value="Competence"/>
    <property type="match status" value="1"/>
</dbReference>
<evidence type="ECO:0000259" key="7">
    <source>
        <dbReference type="SMART" id="SM00849"/>
    </source>
</evidence>
<comment type="subcellular location">
    <subcellularLocation>
        <location evidence="1">Cell membrane</location>
        <topology evidence="1">Multi-pass membrane protein</topology>
    </subcellularLocation>
</comment>
<dbReference type="GO" id="GO:0005886">
    <property type="term" value="C:plasma membrane"/>
    <property type="evidence" value="ECO:0007669"/>
    <property type="project" value="UniProtKB-SubCell"/>
</dbReference>
<keyword evidence="9" id="KW-1185">Reference proteome</keyword>
<dbReference type="PANTHER" id="PTHR30619">
    <property type="entry name" value="DNA INTERNALIZATION/COMPETENCE PROTEIN COMEC/REC2"/>
    <property type="match status" value="1"/>
</dbReference>
<feature type="transmembrane region" description="Helical" evidence="6">
    <location>
        <begin position="326"/>
        <end position="359"/>
    </location>
</feature>
<evidence type="ECO:0000313" key="9">
    <source>
        <dbReference type="Proteomes" id="UP001199296"/>
    </source>
</evidence>
<dbReference type="SUPFAM" id="SSF56281">
    <property type="entry name" value="Metallo-hydrolase/oxidoreductase"/>
    <property type="match status" value="1"/>
</dbReference>
<dbReference type="Proteomes" id="UP001199296">
    <property type="component" value="Unassembled WGS sequence"/>
</dbReference>
<feature type="transmembrane region" description="Helical" evidence="6">
    <location>
        <begin position="251"/>
        <end position="274"/>
    </location>
</feature>
<comment type="caution">
    <text evidence="8">The sequence shown here is derived from an EMBL/GenBank/DDBJ whole genome shotgun (WGS) entry which is preliminary data.</text>
</comment>
<proteinExistence type="predicted"/>
<dbReference type="NCBIfam" id="TIGR00361">
    <property type="entry name" value="ComEC_Rec2"/>
    <property type="match status" value="1"/>
</dbReference>
<dbReference type="InterPro" id="IPR036866">
    <property type="entry name" value="RibonucZ/Hydroxyglut_hydro"/>
</dbReference>
<dbReference type="CDD" id="cd07731">
    <property type="entry name" value="ComA-like_MBL-fold"/>
    <property type="match status" value="1"/>
</dbReference>
<dbReference type="NCBIfam" id="TIGR00360">
    <property type="entry name" value="ComEC_N-term"/>
    <property type="match status" value="1"/>
</dbReference>
<dbReference type="AlphaFoldDB" id="A0AAW4X0T5"/>
<dbReference type="Pfam" id="PF00753">
    <property type="entry name" value="Lactamase_B"/>
    <property type="match status" value="1"/>
</dbReference>
<keyword evidence="3 6" id="KW-0812">Transmembrane</keyword>
<dbReference type="Pfam" id="PF13567">
    <property type="entry name" value="DUF4131"/>
    <property type="match status" value="1"/>
</dbReference>
<feature type="transmembrane region" description="Helical" evidence="6">
    <location>
        <begin position="60"/>
        <end position="78"/>
    </location>
</feature>
<feature type="transmembrane region" description="Helical" evidence="6">
    <location>
        <begin position="464"/>
        <end position="482"/>
    </location>
</feature>